<feature type="transmembrane region" description="Helical" evidence="2">
    <location>
        <begin position="517"/>
        <end position="535"/>
    </location>
</feature>
<feature type="region of interest" description="Disordered" evidence="1">
    <location>
        <begin position="56"/>
        <end position="117"/>
    </location>
</feature>
<sequence>MLWPLPTRGPLQNEWPPESFLSLINRRLPVPLQNEWSPESHCKMSGRRSPTANAVMCWSPTIPSTPSTPPPQNTQDTQHTPPPQSSQSAPPPPDTQRTPPPQNTQSATPPNADASNTDSLVTAADAVAALRILSEDKIRSIGRTSTLIGTKDGPIANQTGASLISKAKVKFLSNKAWSLTTSDGKALEFTVTLTPRSTWAFNNGPGGNFTQIAWKTGDKLVNGIEITPNANTGQSEDSWTKLTRSGSEIGVTWSVQCFKNSFLYPRLAEYAVSGRPVQWDTTIEIHDAIDKRWEEFALKLVDISKKKNTNGPTASMFLSGRRPVFVSNATTMDEGRASEYEEKFKLLRFFGDSDLRYNRVPEVVVYNSVTKKFTPISFHHIHRLGQGLVMNMTVAPMAFSHSKQLSWDYRLVNITILGRSPTKYVVKRKIIDLSLDSSDEEKQPSPKKPSASKGETSADAKSVAQAANLNDRHILWKKGKVRHLPLAALSQFILFLYTEGISTSLSAVRRPLQVPPALFFVGVVPVGVGVVGVVASDDERLFAMTQA</sequence>
<accession>A0AAD7F000</accession>
<keyword evidence="2" id="KW-1133">Transmembrane helix</keyword>
<keyword evidence="2" id="KW-0812">Transmembrane</keyword>
<name>A0AAD7F000_9AGAR</name>
<dbReference type="EMBL" id="JARIHO010000007">
    <property type="protein sequence ID" value="KAJ7358062.1"/>
    <property type="molecule type" value="Genomic_DNA"/>
</dbReference>
<keyword evidence="4" id="KW-1185">Reference proteome</keyword>
<dbReference type="Proteomes" id="UP001218218">
    <property type="component" value="Unassembled WGS sequence"/>
</dbReference>
<dbReference type="AlphaFoldDB" id="A0AAD7F000"/>
<feature type="compositionally biased region" description="Polar residues" evidence="1">
    <location>
        <begin position="106"/>
        <end position="117"/>
    </location>
</feature>
<gene>
    <name evidence="3" type="ORF">DFH08DRAFT_801914</name>
</gene>
<proteinExistence type="predicted"/>
<evidence type="ECO:0000313" key="4">
    <source>
        <dbReference type="Proteomes" id="UP001218218"/>
    </source>
</evidence>
<evidence type="ECO:0000313" key="3">
    <source>
        <dbReference type="EMBL" id="KAJ7358062.1"/>
    </source>
</evidence>
<organism evidence="3 4">
    <name type="scientific">Mycena albidolilacea</name>
    <dbReference type="NCBI Taxonomy" id="1033008"/>
    <lineage>
        <taxon>Eukaryota</taxon>
        <taxon>Fungi</taxon>
        <taxon>Dikarya</taxon>
        <taxon>Basidiomycota</taxon>
        <taxon>Agaricomycotina</taxon>
        <taxon>Agaricomycetes</taxon>
        <taxon>Agaricomycetidae</taxon>
        <taxon>Agaricales</taxon>
        <taxon>Marasmiineae</taxon>
        <taxon>Mycenaceae</taxon>
        <taxon>Mycena</taxon>
    </lineage>
</organism>
<feature type="compositionally biased region" description="Pro residues" evidence="1">
    <location>
        <begin position="80"/>
        <end position="102"/>
    </location>
</feature>
<protein>
    <submittedName>
        <fullName evidence="3">Uncharacterized protein</fullName>
    </submittedName>
</protein>
<comment type="caution">
    <text evidence="3">The sequence shown here is derived from an EMBL/GenBank/DDBJ whole genome shotgun (WGS) entry which is preliminary data.</text>
</comment>
<keyword evidence="2" id="KW-0472">Membrane</keyword>
<evidence type="ECO:0000256" key="2">
    <source>
        <dbReference type="SAM" id="Phobius"/>
    </source>
</evidence>
<reference evidence="3" key="1">
    <citation type="submission" date="2023-03" db="EMBL/GenBank/DDBJ databases">
        <title>Massive genome expansion in bonnet fungi (Mycena s.s.) driven by repeated elements and novel gene families across ecological guilds.</title>
        <authorList>
            <consortium name="Lawrence Berkeley National Laboratory"/>
            <person name="Harder C.B."/>
            <person name="Miyauchi S."/>
            <person name="Viragh M."/>
            <person name="Kuo A."/>
            <person name="Thoen E."/>
            <person name="Andreopoulos B."/>
            <person name="Lu D."/>
            <person name="Skrede I."/>
            <person name="Drula E."/>
            <person name="Henrissat B."/>
            <person name="Morin E."/>
            <person name="Kohler A."/>
            <person name="Barry K."/>
            <person name="LaButti K."/>
            <person name="Morin E."/>
            <person name="Salamov A."/>
            <person name="Lipzen A."/>
            <person name="Mereny Z."/>
            <person name="Hegedus B."/>
            <person name="Baldrian P."/>
            <person name="Stursova M."/>
            <person name="Weitz H."/>
            <person name="Taylor A."/>
            <person name="Grigoriev I.V."/>
            <person name="Nagy L.G."/>
            <person name="Martin F."/>
            <person name="Kauserud H."/>
        </authorList>
    </citation>
    <scope>NUCLEOTIDE SEQUENCE</scope>
    <source>
        <strain evidence="3">CBHHK002</strain>
    </source>
</reference>
<evidence type="ECO:0000256" key="1">
    <source>
        <dbReference type="SAM" id="MobiDB-lite"/>
    </source>
</evidence>
<feature type="region of interest" description="Disordered" evidence="1">
    <location>
        <begin position="437"/>
        <end position="462"/>
    </location>
</feature>